<evidence type="ECO:0000313" key="8">
    <source>
        <dbReference type="Proteomes" id="UP000006790"/>
    </source>
</evidence>
<dbReference type="STRING" id="931890.G8JX74"/>
<feature type="transmembrane region" description="Helical" evidence="6">
    <location>
        <begin position="38"/>
        <end position="59"/>
    </location>
</feature>
<dbReference type="GO" id="GO:0005783">
    <property type="term" value="C:endoplasmic reticulum"/>
    <property type="evidence" value="ECO:0007669"/>
    <property type="project" value="EnsemblFungi"/>
</dbReference>
<evidence type="ECO:0000256" key="5">
    <source>
        <dbReference type="SAM" id="MobiDB-lite"/>
    </source>
</evidence>
<evidence type="ECO:0000313" key="7">
    <source>
        <dbReference type="EMBL" id="AET41448.1"/>
    </source>
</evidence>
<keyword evidence="6" id="KW-1133">Transmembrane helix</keyword>
<dbReference type="Pfam" id="PF04882">
    <property type="entry name" value="Peroxin-3"/>
    <property type="match status" value="1"/>
</dbReference>
<comment type="subcellular location">
    <subcellularLocation>
        <location evidence="1">Peroxisome membrane</location>
        <topology evidence="1">Single-pass membrane protein</topology>
    </subcellularLocation>
</comment>
<dbReference type="KEGG" id="erc:Ecym_8161"/>
<dbReference type="OrthoDB" id="45930at2759"/>
<dbReference type="EMBL" id="CP002504">
    <property type="protein sequence ID" value="AET41448.1"/>
    <property type="molecule type" value="Genomic_DNA"/>
</dbReference>
<feature type="region of interest" description="Disordered" evidence="5">
    <location>
        <begin position="134"/>
        <end position="157"/>
    </location>
</feature>
<dbReference type="GO" id="GO:0045046">
    <property type="term" value="P:protein import into peroxisome membrane"/>
    <property type="evidence" value="ECO:0007669"/>
    <property type="project" value="EnsemblFungi"/>
</dbReference>
<keyword evidence="8" id="KW-1185">Reference proteome</keyword>
<evidence type="ECO:0000256" key="4">
    <source>
        <dbReference type="ARBA" id="ARBA00032508"/>
    </source>
</evidence>
<dbReference type="PANTHER" id="PTHR28080:SF1">
    <property type="entry name" value="PEROXISOMAL BIOGENESIS FACTOR 3"/>
    <property type="match status" value="1"/>
</dbReference>
<dbReference type="GeneID" id="11469897"/>
<reference evidence="8" key="1">
    <citation type="journal article" date="2012" name="G3 (Bethesda)">
        <title>Pichia sorbitophila, an interspecies yeast hybrid reveals early steps of genome resolution following polyploidization.</title>
        <authorList>
            <person name="Leh Louis V."/>
            <person name="Despons L."/>
            <person name="Friedrich A."/>
            <person name="Martin T."/>
            <person name="Durrens P."/>
            <person name="Casaregola S."/>
            <person name="Neuveglise C."/>
            <person name="Fairhead C."/>
            <person name="Marck C."/>
            <person name="Cruz J.A."/>
            <person name="Straub M.L."/>
            <person name="Kugler V."/>
            <person name="Sacerdot C."/>
            <person name="Uzunov Z."/>
            <person name="Thierry A."/>
            <person name="Weiss S."/>
            <person name="Bleykasten C."/>
            <person name="De Montigny J."/>
            <person name="Jacques N."/>
            <person name="Jung P."/>
            <person name="Lemaire M."/>
            <person name="Mallet S."/>
            <person name="Morel G."/>
            <person name="Richard G.F."/>
            <person name="Sarkar A."/>
            <person name="Savel G."/>
            <person name="Schacherer J."/>
            <person name="Seret M.L."/>
            <person name="Talla E."/>
            <person name="Samson G."/>
            <person name="Jubin C."/>
            <person name="Poulain J."/>
            <person name="Vacherie B."/>
            <person name="Barbe V."/>
            <person name="Pelletier E."/>
            <person name="Sherman D.J."/>
            <person name="Westhof E."/>
            <person name="Weissenbach J."/>
            <person name="Baret P.V."/>
            <person name="Wincker P."/>
            <person name="Gaillardin C."/>
            <person name="Dujon B."/>
            <person name="Souciet J.L."/>
        </authorList>
    </citation>
    <scope>NUCLEOTIDE SEQUENCE [LARGE SCALE GENOMIC DNA]</scope>
    <source>
        <strain evidence="8">CBS 270.75 / DBVPG 7215 / KCTC 17166 / NRRL Y-17582</strain>
    </source>
</reference>
<dbReference type="HOGENOM" id="CLU_017002_0_0_1"/>
<dbReference type="InterPro" id="IPR006966">
    <property type="entry name" value="Peroxin-3"/>
</dbReference>
<dbReference type="GO" id="GO:0030674">
    <property type="term" value="F:protein-macromolecule adaptor activity"/>
    <property type="evidence" value="ECO:0007669"/>
    <property type="project" value="EnsemblFungi"/>
</dbReference>
<dbReference type="FunCoup" id="G8JX74">
    <property type="interactions" value="197"/>
</dbReference>
<comment type="similarity">
    <text evidence="2">Belongs to the peroxin-3 family.</text>
</comment>
<protein>
    <recommendedName>
        <fullName evidence="4">Peroxin-3</fullName>
    </recommendedName>
</protein>
<proteinExistence type="inferred from homology"/>
<organism evidence="7 8">
    <name type="scientific">Eremothecium cymbalariae (strain CBS 270.75 / DBVPG 7215 / KCTC 17166 / NRRL Y-17582)</name>
    <name type="common">Yeast</name>
    <dbReference type="NCBI Taxonomy" id="931890"/>
    <lineage>
        <taxon>Eukaryota</taxon>
        <taxon>Fungi</taxon>
        <taxon>Dikarya</taxon>
        <taxon>Ascomycota</taxon>
        <taxon>Saccharomycotina</taxon>
        <taxon>Saccharomycetes</taxon>
        <taxon>Saccharomycetales</taxon>
        <taxon>Saccharomycetaceae</taxon>
        <taxon>Eremothecium</taxon>
    </lineage>
</organism>
<dbReference type="RefSeq" id="XP_003648265.1">
    <property type="nucleotide sequence ID" value="XM_003648217.1"/>
</dbReference>
<dbReference type="Proteomes" id="UP000006790">
    <property type="component" value="Chromosome 8"/>
</dbReference>
<evidence type="ECO:0000256" key="1">
    <source>
        <dbReference type="ARBA" id="ARBA00004549"/>
    </source>
</evidence>
<evidence type="ECO:0000256" key="3">
    <source>
        <dbReference type="ARBA" id="ARBA00023140"/>
    </source>
</evidence>
<evidence type="ECO:0000256" key="6">
    <source>
        <dbReference type="SAM" id="Phobius"/>
    </source>
</evidence>
<dbReference type="GO" id="GO:0045033">
    <property type="term" value="P:peroxisome inheritance"/>
    <property type="evidence" value="ECO:0007669"/>
    <property type="project" value="EnsemblFungi"/>
</dbReference>
<dbReference type="OMA" id="WLYKQQL"/>
<keyword evidence="3" id="KW-0576">Peroxisome</keyword>
<accession>G8JX74</accession>
<dbReference type="GO" id="GO:0005778">
    <property type="term" value="C:peroxisomal membrane"/>
    <property type="evidence" value="ECO:0007669"/>
    <property type="project" value="UniProtKB-SubCell"/>
</dbReference>
<dbReference type="eggNOG" id="KOG4444">
    <property type="taxonomic scope" value="Eukaryota"/>
</dbReference>
<feature type="region of interest" description="Disordered" evidence="5">
    <location>
        <begin position="242"/>
        <end position="266"/>
    </location>
</feature>
<gene>
    <name evidence="7" type="ordered locus">Ecym_8161</name>
</gene>
<sequence>MVCYYRDLCIIRDIRIVQKGRGAGRMTRKGLQKHRGKLIASSIILTTLVTTGVCTILFIKRWLYKQQLKITEQHFVKEQIKRRFHQTQQDSLYTMYELVPVLTLVLNKDLDLDQIVETLKGKKLTKKLAQGVPKDSSELDEMGSVVDQPSDSSNSGVSKSKAELWEELKVQSLVKLLTVVYATCMLLLLTRLQLNILARREYLDTAIKIAVDKEGQKGSSIIMTWLNSFWNYGSNALSVSTPPNIENSSEEEDKASSGRNGNKSKDKARYANEQAFLSLSWWLLNRGWLRFKPLVQQQVSAHFGDLSPRDMLTFEEFGGKLSKTIYNINKELFDNHSHNLLVKCFLPEPHLEQFVLQQTLDSDTLRIINEDNTMLRQLVQETFKCSESSASLIVLESLVNESFQFVMQQVEAKVTKKSKKSSQTPSNGAAEAAGEAMAAAAPKFQVALFSIGLKECCQDMLKNGLISMNNEFLQSLDSVPELDDLSASVYSNFGF</sequence>
<dbReference type="GO" id="GO:0032581">
    <property type="term" value="P:ER-dependent peroxisome organization"/>
    <property type="evidence" value="ECO:0007669"/>
    <property type="project" value="EnsemblFungi"/>
</dbReference>
<dbReference type="PANTHER" id="PTHR28080">
    <property type="entry name" value="PEROXISOMAL BIOGENESIS FACTOR 3"/>
    <property type="match status" value="1"/>
</dbReference>
<name>G8JX74_ERECY</name>
<dbReference type="InParanoid" id="G8JX74"/>
<dbReference type="AlphaFoldDB" id="G8JX74"/>
<evidence type="ECO:0000256" key="2">
    <source>
        <dbReference type="ARBA" id="ARBA00008933"/>
    </source>
</evidence>
<keyword evidence="6" id="KW-0472">Membrane</keyword>
<keyword evidence="6" id="KW-0812">Transmembrane</keyword>